<keyword evidence="1" id="KW-0812">Transmembrane</keyword>
<organism evidence="3 4">
    <name type="scientific">Bacillus seohaeanensis</name>
    <dbReference type="NCBI Taxonomy" id="284580"/>
    <lineage>
        <taxon>Bacteria</taxon>
        <taxon>Bacillati</taxon>
        <taxon>Bacillota</taxon>
        <taxon>Bacilli</taxon>
        <taxon>Bacillales</taxon>
        <taxon>Bacillaceae</taxon>
        <taxon>Bacillus</taxon>
    </lineage>
</organism>
<evidence type="ECO:0000313" key="4">
    <source>
        <dbReference type="Proteomes" id="UP001597506"/>
    </source>
</evidence>
<evidence type="ECO:0000256" key="1">
    <source>
        <dbReference type="SAM" id="Phobius"/>
    </source>
</evidence>
<feature type="transmembrane region" description="Helical" evidence="1">
    <location>
        <begin position="9"/>
        <end position="32"/>
    </location>
</feature>
<feature type="transmembrane region" description="Helical" evidence="1">
    <location>
        <begin position="66"/>
        <end position="85"/>
    </location>
</feature>
<feature type="domain" description="VanZ-like" evidence="2">
    <location>
        <begin position="14"/>
        <end position="142"/>
    </location>
</feature>
<evidence type="ECO:0000313" key="3">
    <source>
        <dbReference type="EMBL" id="MFD2680300.1"/>
    </source>
</evidence>
<comment type="caution">
    <text evidence="3">The sequence shown here is derived from an EMBL/GenBank/DDBJ whole genome shotgun (WGS) entry which is preliminary data.</text>
</comment>
<protein>
    <submittedName>
        <fullName evidence="3">VanZ family protein</fullName>
    </submittedName>
</protein>
<feature type="transmembrane region" description="Helical" evidence="1">
    <location>
        <begin position="121"/>
        <end position="140"/>
    </location>
</feature>
<evidence type="ECO:0000259" key="2">
    <source>
        <dbReference type="Pfam" id="PF04892"/>
    </source>
</evidence>
<dbReference type="InterPro" id="IPR053150">
    <property type="entry name" value="Teicoplanin_resist-assoc"/>
</dbReference>
<accession>A0ABW5RNN5</accession>
<dbReference type="Pfam" id="PF04892">
    <property type="entry name" value="VanZ"/>
    <property type="match status" value="1"/>
</dbReference>
<feature type="transmembrane region" description="Helical" evidence="1">
    <location>
        <begin position="97"/>
        <end position="115"/>
    </location>
</feature>
<name>A0ABW5RNN5_9BACI</name>
<sequence length="152" mass="17731">MKSKLSKIWLLLLFIYIVFLMMVSFLGISYYAPKYISDFSDVNHNYIPFNTIRTYLFNFDHYNLDAWLYNTFGVVFLFAPLGFLLPATFINVKSIRTVVLITLSISMFIEVLQRFTNLGVFDLDNIILNILGATLGYWTYKSISKNIKIHIP</sequence>
<reference evidence="4" key="1">
    <citation type="journal article" date="2019" name="Int. J. Syst. Evol. Microbiol.">
        <title>The Global Catalogue of Microorganisms (GCM) 10K type strain sequencing project: providing services to taxonomists for standard genome sequencing and annotation.</title>
        <authorList>
            <consortium name="The Broad Institute Genomics Platform"/>
            <consortium name="The Broad Institute Genome Sequencing Center for Infectious Disease"/>
            <person name="Wu L."/>
            <person name="Ma J."/>
        </authorList>
    </citation>
    <scope>NUCLEOTIDE SEQUENCE [LARGE SCALE GENOMIC DNA]</scope>
    <source>
        <strain evidence="4">KCTC 3913</strain>
    </source>
</reference>
<dbReference type="RefSeq" id="WP_071413349.1">
    <property type="nucleotide sequence ID" value="NZ_JBHUMF010000014.1"/>
</dbReference>
<keyword evidence="4" id="KW-1185">Reference proteome</keyword>
<dbReference type="PANTHER" id="PTHR36834:SF1">
    <property type="entry name" value="INTEGRAL MEMBRANE PROTEIN"/>
    <property type="match status" value="1"/>
</dbReference>
<dbReference type="Proteomes" id="UP001597506">
    <property type="component" value="Unassembled WGS sequence"/>
</dbReference>
<dbReference type="EMBL" id="JBHUMF010000014">
    <property type="protein sequence ID" value="MFD2680300.1"/>
    <property type="molecule type" value="Genomic_DNA"/>
</dbReference>
<dbReference type="PANTHER" id="PTHR36834">
    <property type="entry name" value="MEMBRANE PROTEIN-RELATED"/>
    <property type="match status" value="1"/>
</dbReference>
<proteinExistence type="predicted"/>
<gene>
    <name evidence="3" type="ORF">ACFSUL_05985</name>
</gene>
<dbReference type="InterPro" id="IPR006976">
    <property type="entry name" value="VanZ-like"/>
</dbReference>
<keyword evidence="1" id="KW-1133">Transmembrane helix</keyword>
<keyword evidence="1" id="KW-0472">Membrane</keyword>